<dbReference type="OrthoDB" id="5809955at2759"/>
<dbReference type="STRING" id="34508.A0A4U5NAI1"/>
<evidence type="ECO:0000313" key="5">
    <source>
        <dbReference type="Proteomes" id="UP000298663"/>
    </source>
</evidence>
<proteinExistence type="predicted"/>
<gene>
    <name evidence="4" type="ORF">L596_014085</name>
</gene>
<keyword evidence="2" id="KW-0863">Zinc-finger</keyword>
<accession>A0A4U5NAI1</accession>
<keyword evidence="3" id="KW-0862">Zinc</keyword>
<keyword evidence="5" id="KW-1185">Reference proteome</keyword>
<organism evidence="4 5">
    <name type="scientific">Steinernema carpocapsae</name>
    <name type="common">Entomopathogenic nematode</name>
    <dbReference type="NCBI Taxonomy" id="34508"/>
    <lineage>
        <taxon>Eukaryota</taxon>
        <taxon>Metazoa</taxon>
        <taxon>Ecdysozoa</taxon>
        <taxon>Nematoda</taxon>
        <taxon>Chromadorea</taxon>
        <taxon>Rhabditida</taxon>
        <taxon>Tylenchina</taxon>
        <taxon>Panagrolaimomorpha</taxon>
        <taxon>Strongyloidoidea</taxon>
        <taxon>Steinernematidae</taxon>
        <taxon>Steinernema</taxon>
    </lineage>
</organism>
<reference evidence="4 5" key="2">
    <citation type="journal article" date="2019" name="G3 (Bethesda)">
        <title>Hybrid Assembly of the Genome of the Entomopathogenic Nematode Steinernema carpocapsae Identifies the X-Chromosome.</title>
        <authorList>
            <person name="Serra L."/>
            <person name="Macchietto M."/>
            <person name="Macias-Munoz A."/>
            <person name="McGill C.J."/>
            <person name="Rodriguez I.M."/>
            <person name="Rodriguez B."/>
            <person name="Murad R."/>
            <person name="Mortazavi A."/>
        </authorList>
    </citation>
    <scope>NUCLEOTIDE SEQUENCE [LARGE SCALE GENOMIC DNA]</scope>
    <source>
        <strain evidence="4 5">ALL</strain>
    </source>
</reference>
<evidence type="ECO:0000256" key="3">
    <source>
        <dbReference type="ARBA" id="ARBA00022833"/>
    </source>
</evidence>
<name>A0A4U5NAI1_STECR</name>
<dbReference type="Proteomes" id="UP000298663">
    <property type="component" value="Unassembled WGS sequence"/>
</dbReference>
<keyword evidence="1" id="KW-0479">Metal-binding</keyword>
<evidence type="ECO:0000256" key="2">
    <source>
        <dbReference type="ARBA" id="ARBA00022771"/>
    </source>
</evidence>
<sequence length="294" mass="33611">MESSALKSIVSCIDGIKISSFLTKKVDKEEIGHVKLRRQQSKDNRVSYSVKWKPRKRNDLSMEGDYPSCTQCAAAPRADDTIFLRRRCQGPCGNLEPIANMTVMGRCEHVICSRCLHSAPHVATLLGGSGCPNDRCFQSDMIALVPDKQERQRQFMKLLSARFFEEDNCGRECCVSCEQCSEYMEYETDSECDKCLCSVTVTLLETRLNSPLMHDLFAKKMFPKSACLLLTMRVLLRDTVDDRLKIENIMDRCYINDSTSSKSWTQVDLDDWRSQISSFANQEDEVRVVIKYDD</sequence>
<comment type="caution">
    <text evidence="4">The sequence shown here is derived from an EMBL/GenBank/DDBJ whole genome shotgun (WGS) entry which is preliminary data.</text>
</comment>
<dbReference type="InterPro" id="IPR017907">
    <property type="entry name" value="Znf_RING_CS"/>
</dbReference>
<dbReference type="AlphaFoldDB" id="A0A4U5NAI1"/>
<reference evidence="4 5" key="1">
    <citation type="journal article" date="2015" name="Genome Biol.">
        <title>Comparative genomics of Steinernema reveals deeply conserved gene regulatory networks.</title>
        <authorList>
            <person name="Dillman A.R."/>
            <person name="Macchietto M."/>
            <person name="Porter C.F."/>
            <person name="Rogers A."/>
            <person name="Williams B."/>
            <person name="Antoshechkin I."/>
            <person name="Lee M.M."/>
            <person name="Goodwin Z."/>
            <person name="Lu X."/>
            <person name="Lewis E.E."/>
            <person name="Goodrich-Blair H."/>
            <person name="Stock S.P."/>
            <person name="Adams B.J."/>
            <person name="Sternberg P.W."/>
            <person name="Mortazavi A."/>
        </authorList>
    </citation>
    <scope>NUCLEOTIDE SEQUENCE [LARGE SCALE GENOMIC DNA]</scope>
    <source>
        <strain evidence="4 5">ALL</strain>
    </source>
</reference>
<evidence type="ECO:0008006" key="6">
    <source>
        <dbReference type="Google" id="ProtNLM"/>
    </source>
</evidence>
<dbReference type="GO" id="GO:0008270">
    <property type="term" value="F:zinc ion binding"/>
    <property type="evidence" value="ECO:0007669"/>
    <property type="project" value="UniProtKB-KW"/>
</dbReference>
<evidence type="ECO:0000256" key="1">
    <source>
        <dbReference type="ARBA" id="ARBA00022723"/>
    </source>
</evidence>
<dbReference type="PROSITE" id="PS00518">
    <property type="entry name" value="ZF_RING_1"/>
    <property type="match status" value="1"/>
</dbReference>
<evidence type="ECO:0000313" key="4">
    <source>
        <dbReference type="EMBL" id="TKR79939.1"/>
    </source>
</evidence>
<protein>
    <recommendedName>
        <fullName evidence="6">RING-type domain-containing protein</fullName>
    </recommendedName>
</protein>
<dbReference type="EMBL" id="AZBU02000004">
    <property type="protein sequence ID" value="TKR79939.1"/>
    <property type="molecule type" value="Genomic_DNA"/>
</dbReference>